<dbReference type="SMART" id="SM00692">
    <property type="entry name" value="DM3"/>
    <property type="match status" value="1"/>
</dbReference>
<evidence type="ECO:0000313" key="9">
    <source>
        <dbReference type="Proteomes" id="UP001549921"/>
    </source>
</evidence>
<gene>
    <name evidence="8" type="ORF">ABMA28_004885</name>
</gene>
<dbReference type="InterPro" id="IPR006612">
    <property type="entry name" value="THAP_Znf"/>
</dbReference>
<keyword evidence="1" id="KW-0479">Metal-binding</keyword>
<keyword evidence="3" id="KW-0862">Zinc</keyword>
<accession>A0ABD0SP96</accession>
<evidence type="ECO:0000256" key="5">
    <source>
        <dbReference type="PROSITE-ProRule" id="PRU00309"/>
    </source>
</evidence>
<evidence type="ECO:0000256" key="3">
    <source>
        <dbReference type="ARBA" id="ARBA00022833"/>
    </source>
</evidence>
<keyword evidence="2 5" id="KW-0863">Zinc-finger</keyword>
<name>A0ABD0SP96_LOXSC</name>
<dbReference type="GO" id="GO:0008270">
    <property type="term" value="F:zinc ion binding"/>
    <property type="evidence" value="ECO:0007669"/>
    <property type="project" value="UniProtKB-KW"/>
</dbReference>
<dbReference type="EMBL" id="JBEDNZ010000017">
    <property type="protein sequence ID" value="KAL0821402.1"/>
    <property type="molecule type" value="Genomic_DNA"/>
</dbReference>
<sequence>MTRCACAVDGCSNTSYENQTLKFYKVPRDPVTALRWMKLIGRSDLKTSYTHYICEEHFAADCFTPNMKMTKDALPSLKLPPHSVHSAVMLHKSTQCRPQEATTKTNKQQKTANGPTSSKKPIETFNELCDKYLGPEIAHIIKANVDVKHKILHDRFTTINHDFKHFCLKFYYTSPASYSGLQKSLNLPDKKTLSRMLMSAIEGDHEKLITTLKAKVDCMSDLEKNCSILIGFVEVKPHLFYHINEDKIYGFSESYGVQKSELAEDALVIFARGIYEPWVLAIDYALFPKDGDTNAITCWIRKTISDVLHVGLNVRVCISNLSPDIIAASPEPASASTEKPAPVSIEKPFFSVDKKQIYYTIDPSYLIKKIHSCFMEYEFHFCDTVARWQDIVNFYNRDSKKKLRLAPKLTEEHVKCSSSREIPFSYVINTLSESVAAGISTYIEFGAMNVAAVGTVRFLTIISKLIDFTHSCNADHYREFKRPFDGSIAQLSFFSEVFFYFRCLKVVKNNVDVTDRMEFITDFQMAIRSLLMLSEDLKFENYPNLFTRNINFNFISNFFHSVSKKNYRSGELLPWRLATEFRSRFSRHILRTPKHRYCPEVLNGIFFEYLSSSHLLDPEVNAMKVPAYPKPFKAGYLSLRVRMSDYKDIHLPRKEQMSEIGIFVLNKCLEKHPSCTLPGRQRKRDIDNDDDPDERYKQYKFEPVKKRFIPDQHFMLFLWELETELKNYLETNFINMYFLRSLDHRSETTLDSFKPPCICFPVMYLKTLFFRLRMSQILRINNRTFKKGAKNLCFRYKILP</sequence>
<reference evidence="8 9" key="1">
    <citation type="submission" date="2024-06" db="EMBL/GenBank/DDBJ databases">
        <title>A chromosome-level genome assembly of beet webworm, Loxostege sticticalis.</title>
        <authorList>
            <person name="Zhang Y."/>
        </authorList>
    </citation>
    <scope>NUCLEOTIDE SEQUENCE [LARGE SCALE GENOMIC DNA]</scope>
    <source>
        <strain evidence="8">AQ028</strain>
        <tissue evidence="8">Male pupae</tissue>
    </source>
</reference>
<evidence type="ECO:0000256" key="1">
    <source>
        <dbReference type="ARBA" id="ARBA00022723"/>
    </source>
</evidence>
<dbReference type="SMART" id="SM00980">
    <property type="entry name" value="THAP"/>
    <property type="match status" value="1"/>
</dbReference>
<dbReference type="GO" id="GO:0003677">
    <property type="term" value="F:DNA binding"/>
    <property type="evidence" value="ECO:0007669"/>
    <property type="project" value="UniProtKB-UniRule"/>
</dbReference>
<evidence type="ECO:0000259" key="7">
    <source>
        <dbReference type="PROSITE" id="PS50950"/>
    </source>
</evidence>
<dbReference type="Proteomes" id="UP001549921">
    <property type="component" value="Unassembled WGS sequence"/>
</dbReference>
<dbReference type="AlphaFoldDB" id="A0ABD0SP96"/>
<dbReference type="PANTHER" id="PTHR46600:SF11">
    <property type="entry name" value="THAP DOMAIN-CONTAINING PROTEIN 10"/>
    <property type="match status" value="1"/>
</dbReference>
<dbReference type="Pfam" id="PF21788">
    <property type="entry name" value="TNP-like_GBD"/>
    <property type="match status" value="1"/>
</dbReference>
<protein>
    <recommendedName>
        <fullName evidence="7">THAP-type domain-containing protein</fullName>
    </recommendedName>
</protein>
<dbReference type="InterPro" id="IPR026516">
    <property type="entry name" value="THAP1/10"/>
</dbReference>
<dbReference type="Pfam" id="PF05485">
    <property type="entry name" value="THAP"/>
    <property type="match status" value="1"/>
</dbReference>
<organism evidence="8 9">
    <name type="scientific">Loxostege sticticalis</name>
    <name type="common">Beet webworm moth</name>
    <dbReference type="NCBI Taxonomy" id="481309"/>
    <lineage>
        <taxon>Eukaryota</taxon>
        <taxon>Metazoa</taxon>
        <taxon>Ecdysozoa</taxon>
        <taxon>Arthropoda</taxon>
        <taxon>Hexapoda</taxon>
        <taxon>Insecta</taxon>
        <taxon>Pterygota</taxon>
        <taxon>Neoptera</taxon>
        <taxon>Endopterygota</taxon>
        <taxon>Lepidoptera</taxon>
        <taxon>Glossata</taxon>
        <taxon>Ditrysia</taxon>
        <taxon>Pyraloidea</taxon>
        <taxon>Crambidae</taxon>
        <taxon>Pyraustinae</taxon>
        <taxon>Loxostege</taxon>
    </lineage>
</organism>
<feature type="region of interest" description="Disordered" evidence="6">
    <location>
        <begin position="94"/>
        <end position="119"/>
    </location>
</feature>
<comment type="caution">
    <text evidence="8">The sequence shown here is derived from an EMBL/GenBank/DDBJ whole genome shotgun (WGS) entry which is preliminary data.</text>
</comment>
<dbReference type="PANTHER" id="PTHR46600">
    <property type="entry name" value="THAP DOMAIN-CONTAINING"/>
    <property type="match status" value="1"/>
</dbReference>
<keyword evidence="4 5" id="KW-0238">DNA-binding</keyword>
<feature type="compositionally biased region" description="Low complexity" evidence="6">
    <location>
        <begin position="101"/>
        <end position="113"/>
    </location>
</feature>
<dbReference type="Pfam" id="PF21787">
    <property type="entry name" value="TNP-like_RNaseH_N"/>
    <property type="match status" value="1"/>
</dbReference>
<dbReference type="SUPFAM" id="SSF57716">
    <property type="entry name" value="Glucocorticoid receptor-like (DNA-binding domain)"/>
    <property type="match status" value="1"/>
</dbReference>
<evidence type="ECO:0000256" key="4">
    <source>
        <dbReference type="ARBA" id="ARBA00023125"/>
    </source>
</evidence>
<evidence type="ECO:0000313" key="8">
    <source>
        <dbReference type="EMBL" id="KAL0821402.1"/>
    </source>
</evidence>
<dbReference type="InterPro" id="IPR048365">
    <property type="entry name" value="TNP-like_RNaseH_N"/>
</dbReference>
<evidence type="ECO:0000256" key="6">
    <source>
        <dbReference type="SAM" id="MobiDB-lite"/>
    </source>
</evidence>
<dbReference type="InterPro" id="IPR048366">
    <property type="entry name" value="TNP-like_GBD"/>
</dbReference>
<evidence type="ECO:0000256" key="2">
    <source>
        <dbReference type="ARBA" id="ARBA00022771"/>
    </source>
</evidence>
<dbReference type="PROSITE" id="PS50950">
    <property type="entry name" value="ZF_THAP"/>
    <property type="match status" value="1"/>
</dbReference>
<proteinExistence type="predicted"/>
<feature type="domain" description="THAP-type" evidence="7">
    <location>
        <begin position="1"/>
        <end position="78"/>
    </location>
</feature>